<dbReference type="Proteomes" id="UP001145742">
    <property type="component" value="Unassembled WGS sequence"/>
</dbReference>
<proteinExistence type="predicted"/>
<sequence>MRQQCAWVAKASGILACIRNSVTSRTRHVILPIGEAVPGVLCPVLGPQFRKDIDVLEQVQRMGMELVKGLEHKSCEEQLRELEVFSLEKRKLRRELATLTAP</sequence>
<gene>
    <name evidence="1" type="ORF">WISP_00992</name>
</gene>
<dbReference type="EMBL" id="WHWB01021151">
    <property type="protein sequence ID" value="KAJ7428684.1"/>
    <property type="molecule type" value="Genomic_DNA"/>
</dbReference>
<reference evidence="1" key="1">
    <citation type="submission" date="2019-10" db="EMBL/GenBank/DDBJ databases">
        <authorList>
            <person name="Soares A.E.R."/>
            <person name="Aleixo A."/>
            <person name="Schneider P."/>
            <person name="Miyaki C.Y."/>
            <person name="Schneider M.P."/>
            <person name="Mello C."/>
            <person name="Vasconcelos A.T.R."/>
        </authorList>
    </citation>
    <scope>NUCLEOTIDE SEQUENCE</scope>
    <source>
        <tissue evidence="1">Muscle</tissue>
    </source>
</reference>
<keyword evidence="2" id="KW-1185">Reference proteome</keyword>
<accession>A0ABQ9DUU4</accession>
<protein>
    <submittedName>
        <fullName evidence="1">Uncharacterized protein</fullName>
    </submittedName>
</protein>
<comment type="caution">
    <text evidence="1">The sequence shown here is derived from an EMBL/GenBank/DDBJ whole genome shotgun (WGS) entry which is preliminary data.</text>
</comment>
<name>A0ABQ9DUU4_9PASS</name>
<organism evidence="1 2">
    <name type="scientific">Willisornis vidua</name>
    <name type="common">Xingu scale-backed antbird</name>
    <dbReference type="NCBI Taxonomy" id="1566151"/>
    <lineage>
        <taxon>Eukaryota</taxon>
        <taxon>Metazoa</taxon>
        <taxon>Chordata</taxon>
        <taxon>Craniata</taxon>
        <taxon>Vertebrata</taxon>
        <taxon>Euteleostomi</taxon>
        <taxon>Archelosauria</taxon>
        <taxon>Archosauria</taxon>
        <taxon>Dinosauria</taxon>
        <taxon>Saurischia</taxon>
        <taxon>Theropoda</taxon>
        <taxon>Coelurosauria</taxon>
        <taxon>Aves</taxon>
        <taxon>Neognathae</taxon>
        <taxon>Neoaves</taxon>
        <taxon>Telluraves</taxon>
        <taxon>Australaves</taxon>
        <taxon>Passeriformes</taxon>
        <taxon>Thamnophilidae</taxon>
        <taxon>Willisornis</taxon>
    </lineage>
</organism>
<evidence type="ECO:0000313" key="2">
    <source>
        <dbReference type="Proteomes" id="UP001145742"/>
    </source>
</evidence>
<evidence type="ECO:0000313" key="1">
    <source>
        <dbReference type="EMBL" id="KAJ7428684.1"/>
    </source>
</evidence>